<organism evidence="2 3">
    <name type="scientific">Duganella zoogloeoides</name>
    <dbReference type="NCBI Taxonomy" id="75659"/>
    <lineage>
        <taxon>Bacteria</taxon>
        <taxon>Pseudomonadati</taxon>
        <taxon>Pseudomonadota</taxon>
        <taxon>Betaproteobacteria</taxon>
        <taxon>Burkholderiales</taxon>
        <taxon>Oxalobacteraceae</taxon>
        <taxon>Telluria group</taxon>
        <taxon>Duganella</taxon>
    </lineage>
</organism>
<keyword evidence="1" id="KW-0732">Signal</keyword>
<sequence length="347" mass="37479">MRVSACLATLALLLPLSLSGPAFASSMPEQLAIELVLIGENMQPVPNIPLEASFTRSAATFGFYLFDGKKDTKINFSCITDAAGKCPLTIPLSYGVAFKTKHFRMIEGSIDRVGMENISSLPLAVSKGIGSSEAKDGLVGLHIFVRDGKARLGRFVRMSTVEEVAAALSKSKESTAEKMILTSYAAYPLLHVSPQYVTTNRAYMSTTTDIKTGITSYRIVATATIHERMGRLKTIDSALGQILGGHAPVRPADATYQLNGNLITLTGRRLSRESTTMREEDDATTVKLLLDLPEDQLKAILATYVEGSDDVLTLTTGKENGNVPVDIPLVEMAATVKRVEELKQALH</sequence>
<reference evidence="2 3" key="1">
    <citation type="submission" date="2023-11" db="EMBL/GenBank/DDBJ databases">
        <title>MicrobeMod: A computational toolkit for identifying prokaryotic methylation and restriction-modification with nanopore sequencing.</title>
        <authorList>
            <person name="Crits-Christoph A."/>
            <person name="Kang S.C."/>
            <person name="Lee H."/>
            <person name="Ostrov N."/>
        </authorList>
    </citation>
    <scope>NUCLEOTIDE SEQUENCE [LARGE SCALE GENOMIC DNA]</scope>
    <source>
        <strain evidence="2 3">ATCC 25935</strain>
    </source>
</reference>
<dbReference type="EMBL" id="CP140152">
    <property type="protein sequence ID" value="WQH03898.1"/>
    <property type="molecule type" value="Genomic_DNA"/>
</dbReference>
<evidence type="ECO:0000313" key="3">
    <source>
        <dbReference type="Proteomes" id="UP001326110"/>
    </source>
</evidence>
<feature type="signal peptide" evidence="1">
    <location>
        <begin position="1"/>
        <end position="24"/>
    </location>
</feature>
<dbReference type="Proteomes" id="UP001326110">
    <property type="component" value="Chromosome"/>
</dbReference>
<dbReference type="RefSeq" id="WP_019923248.1">
    <property type="nucleotide sequence ID" value="NZ_CP140152.1"/>
</dbReference>
<proteinExistence type="predicted"/>
<accession>A0ABZ0XVW3</accession>
<keyword evidence="3" id="KW-1185">Reference proteome</keyword>
<evidence type="ECO:0000313" key="2">
    <source>
        <dbReference type="EMBL" id="WQH03898.1"/>
    </source>
</evidence>
<name>A0ABZ0XVW3_9BURK</name>
<gene>
    <name evidence="2" type="ORF">SR858_23060</name>
</gene>
<protein>
    <submittedName>
        <fullName evidence="2">Uncharacterized protein</fullName>
    </submittedName>
</protein>
<feature type="chain" id="PRO_5046134717" evidence="1">
    <location>
        <begin position="25"/>
        <end position="347"/>
    </location>
</feature>
<dbReference type="GeneID" id="43164870"/>
<evidence type="ECO:0000256" key="1">
    <source>
        <dbReference type="SAM" id="SignalP"/>
    </source>
</evidence>